<dbReference type="GO" id="GO:0016987">
    <property type="term" value="F:sigma factor activity"/>
    <property type="evidence" value="ECO:0007669"/>
    <property type="project" value="UniProtKB-KW"/>
</dbReference>
<sequence>MSDGLEKLSPDTSLGLDVLYGRYARWFRARLIRRYGAQDAEDLAQEAWLRLAPYQATRTIRHPRALLLRIAANLMADRRARRSLRARYLEEISAAEGRFHEAPSQIDEVMARELILGLPEPLRDVFVLSRFGGLTNAQIGEKLGISPKTVEWRMTRALAHCAAQLRR</sequence>
<dbReference type="eggNOG" id="COG1595">
    <property type="taxonomic scope" value="Bacteria"/>
</dbReference>
<dbReference type="InterPro" id="IPR013324">
    <property type="entry name" value="RNA_pol_sigma_r3/r4-like"/>
</dbReference>
<comment type="similarity">
    <text evidence="1">Belongs to the sigma-70 factor family. ECF subfamily.</text>
</comment>
<dbReference type="Proteomes" id="UP000077603">
    <property type="component" value="Chromosome"/>
</dbReference>
<evidence type="ECO:0000256" key="3">
    <source>
        <dbReference type="ARBA" id="ARBA00023082"/>
    </source>
</evidence>
<dbReference type="EMBL" id="CP015614">
    <property type="protein sequence ID" value="ANF54069.1"/>
    <property type="molecule type" value="Genomic_DNA"/>
</dbReference>
<dbReference type="KEGG" id="bne:DA69_04515"/>
<accession>A0A172Y4B8</accession>
<dbReference type="OrthoDB" id="7205220at2"/>
<evidence type="ECO:0000256" key="1">
    <source>
        <dbReference type="ARBA" id="ARBA00010641"/>
    </source>
</evidence>
<dbReference type="InterPro" id="IPR013249">
    <property type="entry name" value="RNA_pol_sigma70_r4_t2"/>
</dbReference>
<evidence type="ECO:0000256" key="2">
    <source>
        <dbReference type="ARBA" id="ARBA00023015"/>
    </source>
</evidence>
<dbReference type="InterPro" id="IPR036388">
    <property type="entry name" value="WH-like_DNA-bd_sf"/>
</dbReference>
<dbReference type="NCBIfam" id="TIGR02937">
    <property type="entry name" value="sigma70-ECF"/>
    <property type="match status" value="1"/>
</dbReference>
<keyword evidence="4" id="KW-0804">Transcription</keyword>
<protein>
    <recommendedName>
        <fullName evidence="9">RNA polymerase subunit sigma-70</fullName>
    </recommendedName>
</protein>
<dbReference type="PANTHER" id="PTHR43133:SF63">
    <property type="entry name" value="RNA POLYMERASE SIGMA FACTOR FECI-RELATED"/>
    <property type="match status" value="1"/>
</dbReference>
<evidence type="ECO:0000259" key="5">
    <source>
        <dbReference type="Pfam" id="PF04542"/>
    </source>
</evidence>
<dbReference type="InterPro" id="IPR014284">
    <property type="entry name" value="RNA_pol_sigma-70_dom"/>
</dbReference>
<dbReference type="PANTHER" id="PTHR43133">
    <property type="entry name" value="RNA POLYMERASE ECF-TYPE SIGMA FACTO"/>
    <property type="match status" value="1"/>
</dbReference>
<keyword evidence="2" id="KW-0805">Transcription regulation</keyword>
<gene>
    <name evidence="7" type="ORF">DA69_04515</name>
</gene>
<dbReference type="STRING" id="588932.DA69_04515"/>
<dbReference type="InterPro" id="IPR007627">
    <property type="entry name" value="RNA_pol_sigma70_r2"/>
</dbReference>
<evidence type="ECO:0000259" key="6">
    <source>
        <dbReference type="Pfam" id="PF08281"/>
    </source>
</evidence>
<dbReference type="InterPro" id="IPR039425">
    <property type="entry name" value="RNA_pol_sigma-70-like"/>
</dbReference>
<dbReference type="GO" id="GO:0003677">
    <property type="term" value="F:DNA binding"/>
    <property type="evidence" value="ECO:0007669"/>
    <property type="project" value="InterPro"/>
</dbReference>
<dbReference type="Gene3D" id="1.10.10.10">
    <property type="entry name" value="Winged helix-like DNA-binding domain superfamily/Winged helix DNA-binding domain"/>
    <property type="match status" value="1"/>
</dbReference>
<dbReference type="SUPFAM" id="SSF88946">
    <property type="entry name" value="Sigma2 domain of RNA polymerase sigma factors"/>
    <property type="match status" value="1"/>
</dbReference>
<organism evidence="7 8">
    <name type="scientific">Brevundimonas naejangsanensis</name>
    <dbReference type="NCBI Taxonomy" id="588932"/>
    <lineage>
        <taxon>Bacteria</taxon>
        <taxon>Pseudomonadati</taxon>
        <taxon>Pseudomonadota</taxon>
        <taxon>Alphaproteobacteria</taxon>
        <taxon>Caulobacterales</taxon>
        <taxon>Caulobacteraceae</taxon>
        <taxon>Brevundimonas</taxon>
    </lineage>
</organism>
<evidence type="ECO:0008006" key="9">
    <source>
        <dbReference type="Google" id="ProtNLM"/>
    </source>
</evidence>
<keyword evidence="3" id="KW-0731">Sigma factor</keyword>
<feature type="domain" description="RNA polymerase sigma-70 region 2" evidence="5">
    <location>
        <begin position="19"/>
        <end position="83"/>
    </location>
</feature>
<dbReference type="AlphaFoldDB" id="A0A172Y4B8"/>
<dbReference type="SUPFAM" id="SSF88659">
    <property type="entry name" value="Sigma3 and sigma4 domains of RNA polymerase sigma factors"/>
    <property type="match status" value="1"/>
</dbReference>
<name>A0A172Y4B8_9CAUL</name>
<dbReference type="GO" id="GO:0006352">
    <property type="term" value="P:DNA-templated transcription initiation"/>
    <property type="evidence" value="ECO:0007669"/>
    <property type="project" value="InterPro"/>
</dbReference>
<keyword evidence="8" id="KW-1185">Reference proteome</keyword>
<dbReference type="Pfam" id="PF04542">
    <property type="entry name" value="Sigma70_r2"/>
    <property type="match status" value="1"/>
</dbReference>
<reference evidence="7 8" key="1">
    <citation type="journal article" date="2014" name="Genome Announc.">
        <title>Genome Sequence of a Promising Hydrogen-Producing Facultative Anaerobic Bacterium, Brevundimonas naejangsanensis Strain B1.</title>
        <authorList>
            <person name="Su H."/>
            <person name="Zhang T."/>
            <person name="Bao M."/>
            <person name="Jiang Y."/>
            <person name="Wang Y."/>
            <person name="Tan T."/>
        </authorList>
    </citation>
    <scope>NUCLEOTIDE SEQUENCE [LARGE SCALE GENOMIC DNA]</scope>
    <source>
        <strain evidence="7 8">B1</strain>
    </source>
</reference>
<dbReference type="Gene3D" id="1.10.1740.10">
    <property type="match status" value="1"/>
</dbReference>
<evidence type="ECO:0000256" key="4">
    <source>
        <dbReference type="ARBA" id="ARBA00023163"/>
    </source>
</evidence>
<feature type="domain" description="RNA polymerase sigma factor 70 region 4 type 2" evidence="6">
    <location>
        <begin position="111"/>
        <end position="161"/>
    </location>
</feature>
<dbReference type="InterPro" id="IPR013325">
    <property type="entry name" value="RNA_pol_sigma_r2"/>
</dbReference>
<evidence type="ECO:0000313" key="7">
    <source>
        <dbReference type="EMBL" id="ANF54069.1"/>
    </source>
</evidence>
<dbReference type="Pfam" id="PF08281">
    <property type="entry name" value="Sigma70_r4_2"/>
    <property type="match status" value="1"/>
</dbReference>
<proteinExistence type="inferred from homology"/>
<evidence type="ECO:0000313" key="8">
    <source>
        <dbReference type="Proteomes" id="UP000077603"/>
    </source>
</evidence>